<gene>
    <name evidence="8" type="ORF">C6P46_004145</name>
</gene>
<dbReference type="EMBL" id="PUHQ01000038">
    <property type="protein sequence ID" value="KAG0661038.1"/>
    <property type="molecule type" value="Genomic_DNA"/>
</dbReference>
<dbReference type="PANTHER" id="PTHR30468:SF20">
    <property type="entry name" value="TAUD_TFDA-LIKE DOMAIN-CONTAINING PROTEIN-RELATED"/>
    <property type="match status" value="1"/>
</dbReference>
<dbReference type="Proteomes" id="UP000777482">
    <property type="component" value="Unassembled WGS sequence"/>
</dbReference>
<evidence type="ECO:0000256" key="3">
    <source>
        <dbReference type="ARBA" id="ARBA00022964"/>
    </source>
</evidence>
<sequence length="393" mass="43593">MDNSLAPHATWSLPVKGDASTAHSDHAVKTDLLTPPFTRPSSPSPARAQASERYAPPSTAFLNPQDYPRRQLTPAVGLRFEPEFQIKDILDLPEGDPKRAALLKELAYTISLHGVCAFPAQALSADDLLVLAAALGRASGAPADSDLHIHPTAELGENGRPTVAAISNVAGSMGRQINFRDERSEFASMNVHADISWEQRPARYSMLRMRTLPPTGGDTLFYSTYAHYDKLSEPMKEMLSGLTARHSGSMFREQSRRFGYKLHLGPRGAPENVGDSFEASHPVIRTNAVTGFHTLHVNQTFTERIEGLTIDESRMLLDYLFRLQAQSHDAQVRYSWSEGDLCIWDNSCVLHSATFDYDPTLERSGDRAVFVGEQPYFDREHGKSRKQTLQSVV</sequence>
<dbReference type="SUPFAM" id="SSF51197">
    <property type="entry name" value="Clavaminate synthase-like"/>
    <property type="match status" value="1"/>
</dbReference>
<organism evidence="8 9">
    <name type="scientific">Rhodotorula mucilaginosa</name>
    <name type="common">Yeast</name>
    <name type="synonym">Rhodotorula rubra</name>
    <dbReference type="NCBI Taxonomy" id="5537"/>
    <lineage>
        <taxon>Eukaryota</taxon>
        <taxon>Fungi</taxon>
        <taxon>Dikarya</taxon>
        <taxon>Basidiomycota</taxon>
        <taxon>Pucciniomycotina</taxon>
        <taxon>Microbotryomycetes</taxon>
        <taxon>Sporidiobolales</taxon>
        <taxon>Sporidiobolaceae</taxon>
        <taxon>Rhodotorula</taxon>
    </lineage>
</organism>
<dbReference type="InterPro" id="IPR042098">
    <property type="entry name" value="TauD-like_sf"/>
</dbReference>
<evidence type="ECO:0000256" key="6">
    <source>
        <dbReference type="SAM" id="MobiDB-lite"/>
    </source>
</evidence>
<dbReference type="Gene3D" id="3.60.130.10">
    <property type="entry name" value="Clavaminate synthase-like"/>
    <property type="match status" value="1"/>
</dbReference>
<feature type="compositionally biased region" description="Low complexity" evidence="6">
    <location>
        <begin position="39"/>
        <end position="53"/>
    </location>
</feature>
<keyword evidence="4" id="KW-0560">Oxidoreductase</keyword>
<dbReference type="GO" id="GO:0046872">
    <property type="term" value="F:metal ion binding"/>
    <property type="evidence" value="ECO:0007669"/>
    <property type="project" value="UniProtKB-KW"/>
</dbReference>
<dbReference type="InterPro" id="IPR051323">
    <property type="entry name" value="AtsK-like"/>
</dbReference>
<dbReference type="Pfam" id="PF02668">
    <property type="entry name" value="TauD"/>
    <property type="match status" value="1"/>
</dbReference>
<dbReference type="GO" id="GO:0016706">
    <property type="term" value="F:2-oxoglutarate-dependent dioxygenase activity"/>
    <property type="evidence" value="ECO:0007669"/>
    <property type="project" value="TreeGrafter"/>
</dbReference>
<accession>A0A9P6W332</accession>
<keyword evidence="2" id="KW-0479">Metal-binding</keyword>
<keyword evidence="9" id="KW-1185">Reference proteome</keyword>
<name>A0A9P6W332_RHOMI</name>
<dbReference type="AlphaFoldDB" id="A0A9P6W332"/>
<evidence type="ECO:0000256" key="1">
    <source>
        <dbReference type="ARBA" id="ARBA00005896"/>
    </source>
</evidence>
<evidence type="ECO:0000259" key="7">
    <source>
        <dbReference type="Pfam" id="PF02668"/>
    </source>
</evidence>
<evidence type="ECO:0000313" key="8">
    <source>
        <dbReference type="EMBL" id="KAG0661038.1"/>
    </source>
</evidence>
<keyword evidence="3" id="KW-0223">Dioxygenase</keyword>
<evidence type="ECO:0000313" key="9">
    <source>
        <dbReference type="Proteomes" id="UP000777482"/>
    </source>
</evidence>
<reference evidence="8 9" key="1">
    <citation type="submission" date="2020-11" db="EMBL/GenBank/DDBJ databases">
        <title>Kefir isolates.</title>
        <authorList>
            <person name="Marcisauskas S."/>
            <person name="Kim Y."/>
            <person name="Blasche S."/>
        </authorList>
    </citation>
    <scope>NUCLEOTIDE SEQUENCE [LARGE SCALE GENOMIC DNA]</scope>
    <source>
        <strain evidence="8 9">KR</strain>
    </source>
</reference>
<comment type="caution">
    <text evidence="8">The sequence shown here is derived from an EMBL/GenBank/DDBJ whole genome shotgun (WGS) entry which is preliminary data.</text>
</comment>
<evidence type="ECO:0000256" key="5">
    <source>
        <dbReference type="ARBA" id="ARBA00023004"/>
    </source>
</evidence>
<proteinExistence type="inferred from homology"/>
<dbReference type="InterPro" id="IPR003819">
    <property type="entry name" value="TauD/TfdA-like"/>
</dbReference>
<keyword evidence="5" id="KW-0408">Iron</keyword>
<dbReference type="OrthoDB" id="10257314at2759"/>
<dbReference type="GO" id="GO:0005737">
    <property type="term" value="C:cytoplasm"/>
    <property type="evidence" value="ECO:0007669"/>
    <property type="project" value="TreeGrafter"/>
</dbReference>
<evidence type="ECO:0000256" key="4">
    <source>
        <dbReference type="ARBA" id="ARBA00023002"/>
    </source>
</evidence>
<feature type="region of interest" description="Disordered" evidence="6">
    <location>
        <begin position="1"/>
        <end position="67"/>
    </location>
</feature>
<comment type="similarity">
    <text evidence="1">Belongs to the TfdA dioxygenase family.</text>
</comment>
<protein>
    <recommendedName>
        <fullName evidence="7">TauD/TfdA-like domain-containing protein</fullName>
    </recommendedName>
</protein>
<feature type="domain" description="TauD/TfdA-like" evidence="7">
    <location>
        <begin position="71"/>
        <end position="363"/>
    </location>
</feature>
<dbReference type="PANTHER" id="PTHR30468">
    <property type="entry name" value="ALPHA-KETOGLUTARATE-DEPENDENT SULFONATE DIOXYGENASE"/>
    <property type="match status" value="1"/>
</dbReference>
<evidence type="ECO:0000256" key="2">
    <source>
        <dbReference type="ARBA" id="ARBA00022723"/>
    </source>
</evidence>